<dbReference type="PANTHER" id="PTHR39188">
    <property type="entry name" value="MEMBRANE-ASSOCIATED ZINC METALLOPROTEASE M50B"/>
    <property type="match status" value="1"/>
</dbReference>
<gene>
    <name evidence="14" type="ORF">FB467_2311</name>
</gene>
<evidence type="ECO:0000256" key="10">
    <source>
        <dbReference type="ARBA" id="ARBA00023049"/>
    </source>
</evidence>
<evidence type="ECO:0000256" key="6">
    <source>
        <dbReference type="ARBA" id="ARBA00022723"/>
    </source>
</evidence>
<feature type="transmembrane region" description="Helical" evidence="12">
    <location>
        <begin position="111"/>
        <end position="132"/>
    </location>
</feature>
<evidence type="ECO:0000256" key="4">
    <source>
        <dbReference type="ARBA" id="ARBA00022670"/>
    </source>
</evidence>
<evidence type="ECO:0000256" key="5">
    <source>
        <dbReference type="ARBA" id="ARBA00022692"/>
    </source>
</evidence>
<dbReference type="GO" id="GO:0016020">
    <property type="term" value="C:membrane"/>
    <property type="evidence" value="ECO:0007669"/>
    <property type="project" value="UniProtKB-SubCell"/>
</dbReference>
<keyword evidence="8" id="KW-0862">Zinc</keyword>
<comment type="similarity">
    <text evidence="3">Belongs to the peptidase M50B family.</text>
</comment>
<reference evidence="14 15" key="1">
    <citation type="submission" date="2019-06" db="EMBL/GenBank/DDBJ databases">
        <title>Sequencing the genomes of 1000 actinobacteria strains.</title>
        <authorList>
            <person name="Klenk H.-P."/>
        </authorList>
    </citation>
    <scope>NUCLEOTIDE SEQUENCE [LARGE SCALE GENOMIC DNA]</scope>
    <source>
        <strain evidence="14 15">DSM 12335</strain>
    </source>
</reference>
<dbReference type="InterPro" id="IPR008915">
    <property type="entry name" value="Peptidase_M50"/>
</dbReference>
<dbReference type="SUPFAM" id="SSF54631">
    <property type="entry name" value="CBS-domain pair"/>
    <property type="match status" value="1"/>
</dbReference>
<feature type="transmembrane region" description="Helical" evidence="12">
    <location>
        <begin position="21"/>
        <end position="42"/>
    </location>
</feature>
<comment type="cofactor">
    <cofactor evidence="1">
        <name>Zn(2+)</name>
        <dbReference type="ChEBI" id="CHEBI:29105"/>
    </cofactor>
</comment>
<feature type="domain" description="Peptidase M50" evidence="13">
    <location>
        <begin position="59"/>
        <end position="132"/>
    </location>
</feature>
<dbReference type="RefSeq" id="WP_141785210.1">
    <property type="nucleotide sequence ID" value="NZ_BAAAIK010000007.1"/>
</dbReference>
<organism evidence="14 15">
    <name type="scientific">Ornithinicoccus hortensis</name>
    <dbReference type="NCBI Taxonomy" id="82346"/>
    <lineage>
        <taxon>Bacteria</taxon>
        <taxon>Bacillati</taxon>
        <taxon>Actinomycetota</taxon>
        <taxon>Actinomycetes</taxon>
        <taxon>Micrococcales</taxon>
        <taxon>Intrasporangiaceae</taxon>
        <taxon>Ornithinicoccus</taxon>
    </lineage>
</organism>
<feature type="transmembrane region" description="Helical" evidence="12">
    <location>
        <begin position="184"/>
        <end position="205"/>
    </location>
</feature>
<evidence type="ECO:0000256" key="11">
    <source>
        <dbReference type="ARBA" id="ARBA00023136"/>
    </source>
</evidence>
<feature type="transmembrane region" description="Helical" evidence="12">
    <location>
        <begin position="138"/>
        <end position="163"/>
    </location>
</feature>
<dbReference type="GO" id="GO:0008237">
    <property type="term" value="F:metallopeptidase activity"/>
    <property type="evidence" value="ECO:0007669"/>
    <property type="project" value="UniProtKB-KW"/>
</dbReference>
<evidence type="ECO:0000256" key="12">
    <source>
        <dbReference type="SAM" id="Phobius"/>
    </source>
</evidence>
<comment type="subcellular location">
    <subcellularLocation>
        <location evidence="2">Membrane</location>
        <topology evidence="2">Multi-pass membrane protein</topology>
    </subcellularLocation>
</comment>
<protein>
    <submittedName>
        <fullName evidence="14">Zn-dependent protease</fullName>
    </submittedName>
</protein>
<keyword evidence="4 14" id="KW-0645">Protease</keyword>
<keyword evidence="10" id="KW-0482">Metalloprotease</keyword>
<evidence type="ECO:0000256" key="7">
    <source>
        <dbReference type="ARBA" id="ARBA00022801"/>
    </source>
</evidence>
<dbReference type="GO" id="GO:0006508">
    <property type="term" value="P:proteolysis"/>
    <property type="evidence" value="ECO:0007669"/>
    <property type="project" value="UniProtKB-KW"/>
</dbReference>
<feature type="transmembrane region" description="Helical" evidence="12">
    <location>
        <begin position="54"/>
        <end position="78"/>
    </location>
</feature>
<feature type="transmembrane region" description="Helical" evidence="12">
    <location>
        <begin position="220"/>
        <end position="238"/>
    </location>
</feature>
<dbReference type="EMBL" id="VFOP01000001">
    <property type="protein sequence ID" value="TQL51173.1"/>
    <property type="molecule type" value="Genomic_DNA"/>
</dbReference>
<dbReference type="Pfam" id="PF02163">
    <property type="entry name" value="Peptidase_M50"/>
    <property type="match status" value="1"/>
</dbReference>
<evidence type="ECO:0000259" key="13">
    <source>
        <dbReference type="Pfam" id="PF02163"/>
    </source>
</evidence>
<keyword evidence="5 12" id="KW-0812">Transmembrane</keyword>
<dbReference type="InterPro" id="IPR046342">
    <property type="entry name" value="CBS_dom_sf"/>
</dbReference>
<keyword evidence="11 12" id="KW-0472">Membrane</keyword>
<dbReference type="GO" id="GO:0046872">
    <property type="term" value="F:metal ion binding"/>
    <property type="evidence" value="ECO:0007669"/>
    <property type="project" value="UniProtKB-KW"/>
</dbReference>
<sequence length="365" mass="38095">MTGSARRSHGWRVGRLAGVPVYLGASWVLVAVVILVLFGPVVRRLVPELGAGSYAVAFAFALLLLFSVFVHEAAHALVGKACGYRVNRIVADFWGGHTAYDSADSTPGRSALVAVVGPLANAVLAGLGWLVTQTLEPGVPWLLAAGFTYANAFVAAFNLLPGLPLDGGFLVDSLVWKLSGSRGLGTLVAGWCGRLVVLVGLWWAVGLPLLRGQQIEMSRVLWLLLIGGFLWFGASDAIRVGKARRGMEGTLVRDVCRPAVLVAADIPVSALPPAHPNTDTVAVDATGTPVGIVDFGAVEQVPAGARGATPIDAVLRRQPAGWVVTADPDDPVTPVVIAMQTVGTPLVAVRDRAGRVLGLIHGRAD</sequence>
<evidence type="ECO:0000256" key="2">
    <source>
        <dbReference type="ARBA" id="ARBA00004141"/>
    </source>
</evidence>
<dbReference type="AlphaFoldDB" id="A0A542YSU9"/>
<evidence type="ECO:0000313" key="14">
    <source>
        <dbReference type="EMBL" id="TQL51173.1"/>
    </source>
</evidence>
<keyword evidence="15" id="KW-1185">Reference proteome</keyword>
<dbReference type="PANTHER" id="PTHR39188:SF3">
    <property type="entry name" value="STAGE IV SPORULATION PROTEIN FB"/>
    <property type="match status" value="1"/>
</dbReference>
<keyword evidence="9 12" id="KW-1133">Transmembrane helix</keyword>
<evidence type="ECO:0000313" key="15">
    <source>
        <dbReference type="Proteomes" id="UP000319516"/>
    </source>
</evidence>
<keyword evidence="7" id="KW-0378">Hydrolase</keyword>
<dbReference type="Proteomes" id="UP000319516">
    <property type="component" value="Unassembled WGS sequence"/>
</dbReference>
<keyword evidence="6" id="KW-0479">Metal-binding</keyword>
<dbReference type="OrthoDB" id="9781963at2"/>
<evidence type="ECO:0000256" key="9">
    <source>
        <dbReference type="ARBA" id="ARBA00022989"/>
    </source>
</evidence>
<name>A0A542YSU9_9MICO</name>
<evidence type="ECO:0000256" key="8">
    <source>
        <dbReference type="ARBA" id="ARBA00022833"/>
    </source>
</evidence>
<evidence type="ECO:0000256" key="1">
    <source>
        <dbReference type="ARBA" id="ARBA00001947"/>
    </source>
</evidence>
<comment type="caution">
    <text evidence="14">The sequence shown here is derived from an EMBL/GenBank/DDBJ whole genome shotgun (WGS) entry which is preliminary data.</text>
</comment>
<proteinExistence type="inferred from homology"/>
<accession>A0A542YSU9</accession>
<evidence type="ECO:0000256" key="3">
    <source>
        <dbReference type="ARBA" id="ARBA00007931"/>
    </source>
</evidence>